<reference evidence="2 3" key="1">
    <citation type="submission" date="2015-09" db="EMBL/GenBank/DDBJ databases">
        <title>Genome Sequences of Mycobacterium immunogenum Isolates, Recuperated from a Chloraminated Drinking Water Distribution System Simulator Subjected to Episodes of Nitrification.</title>
        <authorList>
            <person name="Gomez-Alvarez V."/>
            <person name="Revetta R.P."/>
        </authorList>
    </citation>
    <scope>NUCLEOTIDE SEQUENCE [LARGE SCALE GENOMIC DNA]</scope>
    <source>
        <strain evidence="2 3">H076</strain>
    </source>
</reference>
<sequence length="259" mass="27688">MFTFADRRGWTAWTRLVLRADLSAAGKTVLLALSTYAHYGNGTGAFPGEELLATDTGLDVRTVRRALTAGRAQALIEQTARANPKGGTAAVYRLTFPRPLDNVSSGHHSPANSASTGHLSPVETDHHRTAVSFQPDSGVPPPRPYTNTNSGVFRDLGTEPSARSTTTTPPSPFCDAHPQGTRRPCGACANARVSAAAWQAGHAQAAAADAQYRRERRAACPWCEGRGVREVDDDTVERCDHEPPPGLSLVPRLENVSVQ</sequence>
<proteinExistence type="predicted"/>
<evidence type="ECO:0000313" key="3">
    <source>
        <dbReference type="Proteomes" id="UP000037962"/>
    </source>
</evidence>
<evidence type="ECO:0000313" key="2">
    <source>
        <dbReference type="EMBL" id="KPG25858.1"/>
    </source>
</evidence>
<dbReference type="Proteomes" id="UP000037962">
    <property type="component" value="Unassembled WGS sequence"/>
</dbReference>
<feature type="region of interest" description="Disordered" evidence="1">
    <location>
        <begin position="101"/>
        <end position="178"/>
    </location>
</feature>
<dbReference type="EMBL" id="LJFS01000050">
    <property type="protein sequence ID" value="KPG25858.1"/>
    <property type="molecule type" value="Genomic_DNA"/>
</dbReference>
<accession>A0ABR5LK77</accession>
<organism evidence="2 3">
    <name type="scientific">Mycobacteroides immunogenum</name>
    <dbReference type="NCBI Taxonomy" id="83262"/>
    <lineage>
        <taxon>Bacteria</taxon>
        <taxon>Bacillati</taxon>
        <taxon>Actinomycetota</taxon>
        <taxon>Actinomycetes</taxon>
        <taxon>Mycobacteriales</taxon>
        <taxon>Mycobacteriaceae</taxon>
        <taxon>Mycobacteroides</taxon>
    </lineage>
</organism>
<evidence type="ECO:0000256" key="1">
    <source>
        <dbReference type="SAM" id="MobiDB-lite"/>
    </source>
</evidence>
<protein>
    <recommendedName>
        <fullName evidence="4">Helix-turn-helix domain-containing protein</fullName>
    </recommendedName>
</protein>
<name>A0ABR5LK77_9MYCO</name>
<gene>
    <name evidence="2" type="ORF">AN912_26280</name>
</gene>
<keyword evidence="3" id="KW-1185">Reference proteome</keyword>
<evidence type="ECO:0008006" key="4">
    <source>
        <dbReference type="Google" id="ProtNLM"/>
    </source>
</evidence>
<comment type="caution">
    <text evidence="2">The sequence shown here is derived from an EMBL/GenBank/DDBJ whole genome shotgun (WGS) entry which is preliminary data.</text>
</comment>
<feature type="compositionally biased region" description="Polar residues" evidence="1">
    <location>
        <begin position="102"/>
        <end position="118"/>
    </location>
</feature>
<dbReference type="Pfam" id="PF13730">
    <property type="entry name" value="HTH_36"/>
    <property type="match status" value="1"/>
</dbReference>